<dbReference type="PANTHER" id="PTHR39600">
    <property type="entry name" value="PEPTIDASE INHIBITOR I78 FAMILY PROTEIN"/>
    <property type="match status" value="1"/>
</dbReference>
<dbReference type="InterPro" id="IPR021719">
    <property type="entry name" value="Prot_inh_I78"/>
</dbReference>
<dbReference type="EMBL" id="FOFP01000004">
    <property type="protein sequence ID" value="SEQ24014.1"/>
    <property type="molecule type" value="Genomic_DNA"/>
</dbReference>
<dbReference type="Gene3D" id="3.30.10.10">
    <property type="entry name" value="Trypsin Inhibitor V, subunit A"/>
    <property type="match status" value="1"/>
</dbReference>
<name>A0ABY1B8X5_9PSED</name>
<comment type="caution">
    <text evidence="1">The sequence shown here is derived from an EMBL/GenBank/DDBJ whole genome shotgun (WGS) entry which is preliminary data.</text>
</comment>
<evidence type="ECO:0000313" key="1">
    <source>
        <dbReference type="EMBL" id="SEQ24014.1"/>
    </source>
</evidence>
<keyword evidence="2" id="KW-1185">Reference proteome</keyword>
<organism evidence="1 2">
    <name type="scientific">Pseudomonas cuatrocienegasensis</name>
    <dbReference type="NCBI Taxonomy" id="543360"/>
    <lineage>
        <taxon>Bacteria</taxon>
        <taxon>Pseudomonadati</taxon>
        <taxon>Pseudomonadota</taxon>
        <taxon>Gammaproteobacteria</taxon>
        <taxon>Pseudomonadales</taxon>
        <taxon>Pseudomonadaceae</taxon>
        <taxon>Pseudomonas</taxon>
    </lineage>
</organism>
<dbReference type="PANTHER" id="PTHR39600:SF1">
    <property type="entry name" value="PEPTIDASE INHIBITOR I78 FAMILY PROTEIN"/>
    <property type="match status" value="1"/>
</dbReference>
<proteinExistence type="predicted"/>
<gene>
    <name evidence="1" type="ORF">SAMN05216600_104198</name>
</gene>
<accession>A0ABY1B8X5</accession>
<dbReference type="RefSeq" id="WP_069517547.1">
    <property type="nucleotide sequence ID" value="NZ_FOFP01000004.1"/>
</dbReference>
<sequence length="102" mass="10738">MRLIHLCYLPLIAALAACSSTEAPRSEQAGAPSNDGRCNAQGVQNLLGEHASSALVESARSKAGAEQVRVLAPGDAVTMDYNSQRLNIDIDEAEVVERITCG</sequence>
<protein>
    <submittedName>
        <fullName evidence="1">Peptidase inhibitor I78 family protein</fullName>
    </submittedName>
</protein>
<reference evidence="1 2" key="1">
    <citation type="submission" date="2016-10" db="EMBL/GenBank/DDBJ databases">
        <authorList>
            <person name="Varghese N."/>
            <person name="Submissions S."/>
        </authorList>
    </citation>
    <scope>NUCLEOTIDE SEQUENCE [LARGE SCALE GENOMIC DNA]</scope>
    <source>
        <strain evidence="1 2">CIP 109853</strain>
    </source>
</reference>
<dbReference type="PROSITE" id="PS51257">
    <property type="entry name" value="PROKAR_LIPOPROTEIN"/>
    <property type="match status" value="1"/>
</dbReference>
<evidence type="ECO:0000313" key="2">
    <source>
        <dbReference type="Proteomes" id="UP000198512"/>
    </source>
</evidence>
<dbReference type="Proteomes" id="UP000198512">
    <property type="component" value="Unassembled WGS sequence"/>
</dbReference>
<dbReference type="Pfam" id="PF11720">
    <property type="entry name" value="Inhibitor_I78"/>
    <property type="match status" value="1"/>
</dbReference>